<dbReference type="EMBL" id="CP035544">
    <property type="protein sequence ID" value="QBA64669.1"/>
    <property type="molecule type" value="Genomic_DNA"/>
</dbReference>
<dbReference type="RefSeq" id="WP_129605187.1">
    <property type="nucleotide sequence ID" value="NZ_CP035544.1"/>
</dbReference>
<dbReference type="AlphaFoldDB" id="A0A411EAH3"/>
<organism evidence="1 2">
    <name type="scientific">Muriicola soli</name>
    <dbReference type="NCBI Taxonomy" id="2507538"/>
    <lineage>
        <taxon>Bacteria</taxon>
        <taxon>Pseudomonadati</taxon>
        <taxon>Bacteroidota</taxon>
        <taxon>Flavobacteriia</taxon>
        <taxon>Flavobacteriales</taxon>
        <taxon>Flavobacteriaceae</taxon>
        <taxon>Muriicola</taxon>
    </lineage>
</organism>
<protein>
    <submittedName>
        <fullName evidence="1">DUF2226 domain-containing protein</fullName>
    </submittedName>
</protein>
<proteinExistence type="predicted"/>
<accession>A0A411EAH3</accession>
<keyword evidence="2" id="KW-1185">Reference proteome</keyword>
<dbReference type="OrthoDB" id="1445945at2"/>
<sequence length="145" mass="16715">MRKILSSLVFIALGALLQAQERDCMLGLGGSNTETIIQVFQLNEDQIGKLKEWQAELSLTNKVYQEDIRILFDTHPQSSTKELEELANKYRVLKDQILLNARAYDIKMLKLFNPKQYERYIELCASADRIPYKVVPQPFPVKGPE</sequence>
<name>A0A411EAH3_9FLAO</name>
<dbReference type="KEGG" id="mur:EQY75_09085"/>
<evidence type="ECO:0000313" key="2">
    <source>
        <dbReference type="Proteomes" id="UP000290889"/>
    </source>
</evidence>
<evidence type="ECO:0000313" key="1">
    <source>
        <dbReference type="EMBL" id="QBA64669.1"/>
    </source>
</evidence>
<dbReference type="Proteomes" id="UP000290889">
    <property type="component" value="Chromosome"/>
</dbReference>
<reference evidence="1 2" key="1">
    <citation type="submission" date="2019-01" db="EMBL/GenBank/DDBJ databases">
        <title>Muriicola soli sp. nov., isolated from soil.</title>
        <authorList>
            <person name="Kang H.J."/>
            <person name="Kim S.B."/>
        </authorList>
    </citation>
    <scope>NUCLEOTIDE SEQUENCE [LARGE SCALE GENOMIC DNA]</scope>
    <source>
        <strain evidence="1 2">MMS17-SY002</strain>
    </source>
</reference>
<gene>
    <name evidence="1" type="ORF">EQY75_09085</name>
</gene>